<dbReference type="RefSeq" id="WP_244605111.1">
    <property type="nucleotide sequence ID" value="NZ_UPHP01000124.1"/>
</dbReference>
<comment type="catalytic activity">
    <reaction evidence="11">
        <text>O-phospho-D-serine + H2O = D-serine + phosphate</text>
        <dbReference type="Rhea" id="RHEA:24873"/>
        <dbReference type="ChEBI" id="CHEBI:15377"/>
        <dbReference type="ChEBI" id="CHEBI:35247"/>
        <dbReference type="ChEBI" id="CHEBI:43474"/>
        <dbReference type="ChEBI" id="CHEBI:58680"/>
        <dbReference type="EC" id="3.1.3.3"/>
    </reaction>
</comment>
<dbReference type="GO" id="GO:0006564">
    <property type="term" value="P:L-serine biosynthetic process"/>
    <property type="evidence" value="ECO:0007669"/>
    <property type="project" value="UniProtKB-KW"/>
</dbReference>
<keyword evidence="15" id="KW-1185">Reference proteome</keyword>
<dbReference type="Gene3D" id="3.40.50.1000">
    <property type="entry name" value="HAD superfamily/HAD-like"/>
    <property type="match status" value="2"/>
</dbReference>
<evidence type="ECO:0000256" key="11">
    <source>
        <dbReference type="ARBA" id="ARBA00048523"/>
    </source>
</evidence>
<evidence type="ECO:0000256" key="10">
    <source>
        <dbReference type="ARBA" id="ARBA00048138"/>
    </source>
</evidence>
<dbReference type="InterPro" id="IPR050582">
    <property type="entry name" value="HAD-like_SerB"/>
</dbReference>
<evidence type="ECO:0000256" key="13">
    <source>
        <dbReference type="SAM" id="SignalP"/>
    </source>
</evidence>
<keyword evidence="8" id="KW-0460">Magnesium</keyword>
<accession>A0A498QD16</accession>
<evidence type="ECO:0000256" key="8">
    <source>
        <dbReference type="ARBA" id="ARBA00022842"/>
    </source>
</evidence>
<keyword evidence="7" id="KW-0378">Hydrolase</keyword>
<evidence type="ECO:0000256" key="4">
    <source>
        <dbReference type="ARBA" id="ARBA00012640"/>
    </source>
</evidence>
<keyword evidence="9" id="KW-0718">Serine biosynthesis</keyword>
<gene>
    <name evidence="14" type="ORF">LAUMK136_04777</name>
</gene>
<evidence type="ECO:0000256" key="1">
    <source>
        <dbReference type="ARBA" id="ARBA00001946"/>
    </source>
</evidence>
<comment type="similarity">
    <text evidence="3">Belongs to the HAD-like hydrolase superfamily. SerB family.</text>
</comment>
<name>A0A498QD16_9MYCO</name>
<dbReference type="PROSITE" id="PS51257">
    <property type="entry name" value="PROKAR_LIPOPROTEIN"/>
    <property type="match status" value="1"/>
</dbReference>
<evidence type="ECO:0000256" key="12">
    <source>
        <dbReference type="SAM" id="MobiDB-lite"/>
    </source>
</evidence>
<evidence type="ECO:0000313" key="15">
    <source>
        <dbReference type="Proteomes" id="UP000273307"/>
    </source>
</evidence>
<dbReference type="Proteomes" id="UP000273307">
    <property type="component" value="Unassembled WGS sequence"/>
</dbReference>
<feature type="chain" id="PRO_5019719339" description="phosphoserine phosphatase" evidence="13">
    <location>
        <begin position="26"/>
        <end position="420"/>
    </location>
</feature>
<sequence>MTRWPLRLLAAASTPVLVLTGCNHAGERPDASPRNCRTLAADPGWYGDNRQRIDAMINRLGHCGNTGSVAAGAPLALFDWDNTMVLNDVGSATFFWMINNSKVRQPAGGNWSTTSTYLTPEAAAALAAACDGLAAPGQPLPTGSDIGCADELVTIYTRHETRSGATAFTGYNHRRIQPVDAWAAQLLAGWTDAEITGFATAARAQNLGAAEGSGQTVGSTRQPGWVRYYPQMRDLAGTLQANGFDVRIISASAEPVVRVWATDIGIAEDHVMGVRTDHDGDVLTSRLAQCGGEPSIPFNEGKRCRINEQVFGVRGAAAFQQLPGQRRQVFAAGDSDGDVTFITDATALRLVLNRNQIELMCRAYANADGNWMVNPIFGKPLPMSTPYPCATQGFDEPAGGHAPLRQADGTVVADQVDRVH</sequence>
<proteinExistence type="inferred from homology"/>
<dbReference type="InterPro" id="IPR036412">
    <property type="entry name" value="HAD-like_sf"/>
</dbReference>
<evidence type="ECO:0000256" key="2">
    <source>
        <dbReference type="ARBA" id="ARBA00005135"/>
    </source>
</evidence>
<dbReference type="GO" id="GO:0005737">
    <property type="term" value="C:cytoplasm"/>
    <property type="evidence" value="ECO:0007669"/>
    <property type="project" value="TreeGrafter"/>
</dbReference>
<evidence type="ECO:0000256" key="6">
    <source>
        <dbReference type="ARBA" id="ARBA00022723"/>
    </source>
</evidence>
<evidence type="ECO:0000256" key="5">
    <source>
        <dbReference type="ARBA" id="ARBA00022605"/>
    </source>
</evidence>
<feature type="signal peptide" evidence="13">
    <location>
        <begin position="1"/>
        <end position="25"/>
    </location>
</feature>
<evidence type="ECO:0000256" key="3">
    <source>
        <dbReference type="ARBA" id="ARBA00009184"/>
    </source>
</evidence>
<comment type="catalytic activity">
    <reaction evidence="10">
        <text>O-phospho-L-serine + H2O = L-serine + phosphate</text>
        <dbReference type="Rhea" id="RHEA:21208"/>
        <dbReference type="ChEBI" id="CHEBI:15377"/>
        <dbReference type="ChEBI" id="CHEBI:33384"/>
        <dbReference type="ChEBI" id="CHEBI:43474"/>
        <dbReference type="ChEBI" id="CHEBI:57524"/>
        <dbReference type="EC" id="3.1.3.3"/>
    </reaction>
</comment>
<dbReference type="GO" id="GO:0000287">
    <property type="term" value="F:magnesium ion binding"/>
    <property type="evidence" value="ECO:0007669"/>
    <property type="project" value="TreeGrafter"/>
</dbReference>
<keyword evidence="13" id="KW-0732">Signal</keyword>
<dbReference type="InterPro" id="IPR023214">
    <property type="entry name" value="HAD_sf"/>
</dbReference>
<evidence type="ECO:0000256" key="9">
    <source>
        <dbReference type="ARBA" id="ARBA00023299"/>
    </source>
</evidence>
<feature type="region of interest" description="Disordered" evidence="12">
    <location>
        <begin position="394"/>
        <end position="420"/>
    </location>
</feature>
<evidence type="ECO:0000313" key="14">
    <source>
        <dbReference type="EMBL" id="VBA42859.1"/>
    </source>
</evidence>
<comment type="cofactor">
    <cofactor evidence="1">
        <name>Mg(2+)</name>
        <dbReference type="ChEBI" id="CHEBI:18420"/>
    </cofactor>
</comment>
<keyword evidence="6" id="KW-0479">Metal-binding</keyword>
<dbReference type="PANTHER" id="PTHR43344">
    <property type="entry name" value="PHOSPHOSERINE PHOSPHATASE"/>
    <property type="match status" value="1"/>
</dbReference>
<dbReference type="EC" id="3.1.3.3" evidence="4"/>
<dbReference type="EMBL" id="UPHP01000124">
    <property type="protein sequence ID" value="VBA42859.1"/>
    <property type="molecule type" value="Genomic_DNA"/>
</dbReference>
<dbReference type="AlphaFoldDB" id="A0A498QD16"/>
<dbReference type="PANTHER" id="PTHR43344:SF2">
    <property type="entry name" value="PHOSPHOSERINE PHOSPHATASE"/>
    <property type="match status" value="1"/>
</dbReference>
<comment type="pathway">
    <text evidence="2">Amino-acid biosynthesis; L-serine biosynthesis; L-serine from 3-phospho-D-glycerate: step 3/3.</text>
</comment>
<organism evidence="14 15">
    <name type="scientific">Mycobacterium attenuatum</name>
    <dbReference type="NCBI Taxonomy" id="2341086"/>
    <lineage>
        <taxon>Bacteria</taxon>
        <taxon>Bacillati</taxon>
        <taxon>Actinomycetota</taxon>
        <taxon>Actinomycetes</taxon>
        <taxon>Mycobacteriales</taxon>
        <taxon>Mycobacteriaceae</taxon>
        <taxon>Mycobacterium</taxon>
    </lineage>
</organism>
<dbReference type="Pfam" id="PF12710">
    <property type="entry name" value="HAD"/>
    <property type="match status" value="1"/>
</dbReference>
<dbReference type="GO" id="GO:0036424">
    <property type="term" value="F:L-phosphoserine phosphatase activity"/>
    <property type="evidence" value="ECO:0007669"/>
    <property type="project" value="TreeGrafter"/>
</dbReference>
<evidence type="ECO:0000256" key="7">
    <source>
        <dbReference type="ARBA" id="ARBA00022801"/>
    </source>
</evidence>
<dbReference type="SUPFAM" id="SSF56784">
    <property type="entry name" value="HAD-like"/>
    <property type="match status" value="1"/>
</dbReference>
<protein>
    <recommendedName>
        <fullName evidence="4">phosphoserine phosphatase</fullName>
        <ecNumber evidence="4">3.1.3.3</ecNumber>
    </recommendedName>
</protein>
<keyword evidence="5" id="KW-0028">Amino-acid biosynthesis</keyword>
<reference evidence="14 15" key="1">
    <citation type="submission" date="2018-09" db="EMBL/GenBank/DDBJ databases">
        <authorList>
            <person name="Tagini F."/>
        </authorList>
    </citation>
    <scope>NUCLEOTIDE SEQUENCE [LARGE SCALE GENOMIC DNA]</scope>
    <source>
        <strain evidence="14 15">MK136</strain>
    </source>
</reference>